<dbReference type="RefSeq" id="WP_185896097.1">
    <property type="nucleotide sequence ID" value="NZ_CP060028.1"/>
</dbReference>
<keyword evidence="1" id="KW-0547">Nucleotide-binding</keyword>
<protein>
    <submittedName>
        <fullName evidence="1">ATP-binding protein</fullName>
    </submittedName>
</protein>
<dbReference type="EMBL" id="CP060028">
    <property type="protein sequence ID" value="QND80931.1"/>
    <property type="molecule type" value="Genomic_DNA"/>
</dbReference>
<dbReference type="Proteomes" id="UP000515506">
    <property type="component" value="Chromosome"/>
</dbReference>
<keyword evidence="1" id="KW-0067">ATP-binding</keyword>
<sequence length="348" mass="38828">MSKDPSKLALAIEMRAAHWSIHPIVLANAKLPTPAVTFAVSMVTAEGMVHRSSVAFWAHPAYGKSFCLEVLRNDLPHIFPGCGTFVYEVKPKSDDTESQPKQKKQKIEWRENILLADILVEMEYEGHIEHNLPKKRAQVKKALYGIAGPARHLFMLLDEAQGLDEDELKIFKTLINYLVKTGIRVTVVLMGQIELLEQREKISNDYRSDLDIRFTASMYELPGIKSAEDLEATLEACDTASEFPPGSGLTYTQFLFPEACSQGFKLRAIARCMWECFMSTSPIRANESGVAMSYIARALSHYVNLMRENDGPHMQVDPAIIAKAVKASGYATRKAVRSPVSMSKKGTS</sequence>
<accession>A0ABX6RDL1</accession>
<evidence type="ECO:0000313" key="2">
    <source>
        <dbReference type="Proteomes" id="UP000515506"/>
    </source>
</evidence>
<name>A0ABX6RDL1_PSEMX</name>
<gene>
    <name evidence="1" type="ORF">H4W19_03810</name>
</gene>
<reference evidence="1 2" key="1">
    <citation type="submission" date="2020-08" db="EMBL/GenBank/DDBJ databases">
        <title>Streptomycin resistant and MDR strain, P. mexicana.</title>
        <authorList>
            <person name="Ganesh-kumar S."/>
            <person name="Zhe T."/>
            <person name="Yu Z."/>
            <person name="Min Y."/>
        </authorList>
    </citation>
    <scope>NUCLEOTIDE SEQUENCE [LARGE SCALE GENOMIC DNA]</scope>
    <source>
        <strain evidence="1 2">GTZY</strain>
    </source>
</reference>
<organism evidence="1 2">
    <name type="scientific">Pseudoxanthomonas mexicana</name>
    <dbReference type="NCBI Taxonomy" id="128785"/>
    <lineage>
        <taxon>Bacteria</taxon>
        <taxon>Pseudomonadati</taxon>
        <taxon>Pseudomonadota</taxon>
        <taxon>Gammaproteobacteria</taxon>
        <taxon>Lysobacterales</taxon>
        <taxon>Lysobacteraceae</taxon>
        <taxon>Pseudoxanthomonas</taxon>
    </lineage>
</organism>
<evidence type="ECO:0000313" key="1">
    <source>
        <dbReference type="EMBL" id="QND80931.1"/>
    </source>
</evidence>
<proteinExistence type="predicted"/>
<dbReference type="GO" id="GO:0005524">
    <property type="term" value="F:ATP binding"/>
    <property type="evidence" value="ECO:0007669"/>
    <property type="project" value="UniProtKB-KW"/>
</dbReference>
<keyword evidence="2" id="KW-1185">Reference proteome</keyword>